<comment type="caution">
    <text evidence="1">The sequence shown here is derived from an EMBL/GenBank/DDBJ whole genome shotgun (WGS) entry which is preliminary data.</text>
</comment>
<name>A0A4S3KEM0_9GAMM</name>
<evidence type="ECO:0000313" key="1">
    <source>
        <dbReference type="EMBL" id="THD06985.1"/>
    </source>
</evidence>
<organism evidence="1 2">
    <name type="scientific">Rhodanobacter lindaniclasticus</name>
    <dbReference type="NCBI Taxonomy" id="75310"/>
    <lineage>
        <taxon>Bacteria</taxon>
        <taxon>Pseudomonadati</taxon>
        <taxon>Pseudomonadota</taxon>
        <taxon>Gammaproteobacteria</taxon>
        <taxon>Lysobacterales</taxon>
        <taxon>Rhodanobacteraceae</taxon>
        <taxon>Rhodanobacter</taxon>
    </lineage>
</organism>
<gene>
    <name evidence="1" type="ORF">B1991_11280</name>
</gene>
<dbReference type="Pfam" id="PF10604">
    <property type="entry name" value="Polyketide_cyc2"/>
    <property type="match status" value="1"/>
</dbReference>
<sequence length="192" mass="21386">MLEIIAIAAAFMAAAILILAATRTGELRVERSRMIRASPRTIFDLIDDLKAWEAWTPYDSAPDMQKTYSSPARGQGATYSWMGNRQAKRGSITIIRSIPYSRITLDLKMARPFPACGKALFSLIPQPSGTQVIWALDDRTPYAGRVMGLFVNLDRKVGDDLELGLTRLKHVAETTYQPGMNIIESHIRACIE</sequence>
<proteinExistence type="predicted"/>
<evidence type="ECO:0008006" key="3">
    <source>
        <dbReference type="Google" id="ProtNLM"/>
    </source>
</evidence>
<accession>A0A4S3KEM0</accession>
<dbReference type="InterPro" id="IPR023393">
    <property type="entry name" value="START-like_dom_sf"/>
</dbReference>
<dbReference type="Gene3D" id="3.30.530.20">
    <property type="match status" value="1"/>
</dbReference>
<dbReference type="AlphaFoldDB" id="A0A4S3KEM0"/>
<protein>
    <recommendedName>
        <fullName evidence="3">Polyketide cyclase</fullName>
    </recommendedName>
</protein>
<keyword evidence="2" id="KW-1185">Reference proteome</keyword>
<dbReference type="CDD" id="cd07818">
    <property type="entry name" value="SRPBCC_1"/>
    <property type="match status" value="1"/>
</dbReference>
<evidence type="ECO:0000313" key="2">
    <source>
        <dbReference type="Proteomes" id="UP000306317"/>
    </source>
</evidence>
<dbReference type="InterPro" id="IPR019587">
    <property type="entry name" value="Polyketide_cyclase/dehydratase"/>
</dbReference>
<dbReference type="EMBL" id="MWIO01000030">
    <property type="protein sequence ID" value="THD06985.1"/>
    <property type="molecule type" value="Genomic_DNA"/>
</dbReference>
<reference evidence="1 2" key="1">
    <citation type="submission" date="2017-02" db="EMBL/GenBank/DDBJ databases">
        <title>Whole genome sequencing of Rhodanobacter lindaniclasticus DSM 17932.</title>
        <authorList>
            <person name="Kumar S."/>
            <person name="Patil P."/>
            <person name="Patil P.B."/>
        </authorList>
    </citation>
    <scope>NUCLEOTIDE SEQUENCE [LARGE SCALE GENOMIC DNA]</scope>
    <source>
        <strain evidence="1 2">DSM 17932</strain>
    </source>
</reference>
<dbReference type="Proteomes" id="UP000306317">
    <property type="component" value="Unassembled WGS sequence"/>
</dbReference>
<dbReference type="SUPFAM" id="SSF55961">
    <property type="entry name" value="Bet v1-like"/>
    <property type="match status" value="1"/>
</dbReference>